<feature type="compositionally biased region" description="Low complexity" evidence="1">
    <location>
        <begin position="66"/>
        <end position="77"/>
    </location>
</feature>
<feature type="region of interest" description="Disordered" evidence="1">
    <location>
        <begin position="27"/>
        <end position="77"/>
    </location>
</feature>
<reference evidence="2 3" key="1">
    <citation type="submission" date="2019-05" db="EMBL/GenBank/DDBJ databases">
        <title>Another draft genome of Portunus trituberculatus and its Hox gene families provides insights of decapod evolution.</title>
        <authorList>
            <person name="Jeong J.-H."/>
            <person name="Song I."/>
            <person name="Kim S."/>
            <person name="Choi T."/>
            <person name="Kim D."/>
            <person name="Ryu S."/>
            <person name="Kim W."/>
        </authorList>
    </citation>
    <scope>NUCLEOTIDE SEQUENCE [LARGE SCALE GENOMIC DNA]</scope>
    <source>
        <tissue evidence="2">Muscle</tissue>
    </source>
</reference>
<proteinExistence type="predicted"/>
<keyword evidence="3" id="KW-1185">Reference proteome</keyword>
<accession>A0A5B7JMI8</accession>
<evidence type="ECO:0000256" key="1">
    <source>
        <dbReference type="SAM" id="MobiDB-lite"/>
    </source>
</evidence>
<dbReference type="AlphaFoldDB" id="A0A5B7JMI8"/>
<gene>
    <name evidence="2" type="ORF">E2C01_091053</name>
</gene>
<protein>
    <submittedName>
        <fullName evidence="2">Uncharacterized protein</fullName>
    </submittedName>
</protein>
<name>A0A5B7JMI8_PORTR</name>
<dbReference type="Proteomes" id="UP000324222">
    <property type="component" value="Unassembled WGS sequence"/>
</dbReference>
<organism evidence="2 3">
    <name type="scientific">Portunus trituberculatus</name>
    <name type="common">Swimming crab</name>
    <name type="synonym">Neptunus trituberculatus</name>
    <dbReference type="NCBI Taxonomy" id="210409"/>
    <lineage>
        <taxon>Eukaryota</taxon>
        <taxon>Metazoa</taxon>
        <taxon>Ecdysozoa</taxon>
        <taxon>Arthropoda</taxon>
        <taxon>Crustacea</taxon>
        <taxon>Multicrustacea</taxon>
        <taxon>Malacostraca</taxon>
        <taxon>Eumalacostraca</taxon>
        <taxon>Eucarida</taxon>
        <taxon>Decapoda</taxon>
        <taxon>Pleocyemata</taxon>
        <taxon>Brachyura</taxon>
        <taxon>Eubrachyura</taxon>
        <taxon>Portunoidea</taxon>
        <taxon>Portunidae</taxon>
        <taxon>Portuninae</taxon>
        <taxon>Portunus</taxon>
    </lineage>
</organism>
<sequence>MARLYYFSVSQNSSTTITITIINSQFTTSHHTSPPRPLHMSQSPSQVPKPSPHHPDLFPPYPPTPNTTTITSPARSL</sequence>
<evidence type="ECO:0000313" key="3">
    <source>
        <dbReference type="Proteomes" id="UP000324222"/>
    </source>
</evidence>
<comment type="caution">
    <text evidence="2">The sequence shown here is derived from an EMBL/GenBank/DDBJ whole genome shotgun (WGS) entry which is preliminary data.</text>
</comment>
<dbReference type="EMBL" id="VSRR010103690">
    <property type="protein sequence ID" value="MPC95825.1"/>
    <property type="molecule type" value="Genomic_DNA"/>
</dbReference>
<evidence type="ECO:0000313" key="2">
    <source>
        <dbReference type="EMBL" id="MPC95825.1"/>
    </source>
</evidence>